<dbReference type="PANTHER" id="PTHR11851">
    <property type="entry name" value="METALLOPROTEASE"/>
    <property type="match status" value="1"/>
</dbReference>
<evidence type="ECO:0000259" key="3">
    <source>
        <dbReference type="Pfam" id="PF00675"/>
    </source>
</evidence>
<comment type="similarity">
    <text evidence="1 2">Belongs to the peptidase M16 family.</text>
</comment>
<dbReference type="EMBL" id="JAQMUH010000111">
    <property type="protein sequence ID" value="MDB9540004.1"/>
    <property type="molecule type" value="Genomic_DNA"/>
</dbReference>
<feature type="domain" description="Peptidase M16 C-terminal" evidence="4">
    <location>
        <begin position="179"/>
        <end position="353"/>
    </location>
</feature>
<dbReference type="Gene3D" id="3.30.830.10">
    <property type="entry name" value="Metalloenzyme, LuxS/M16 peptidase-like"/>
    <property type="match status" value="2"/>
</dbReference>
<evidence type="ECO:0000313" key="5">
    <source>
        <dbReference type="EMBL" id="MDB9540004.1"/>
    </source>
</evidence>
<dbReference type="Pfam" id="PF05193">
    <property type="entry name" value="Peptidase_M16_C"/>
    <property type="match status" value="1"/>
</dbReference>
<organism evidence="5 6">
    <name type="scientific">Anabaenopsis arnoldii</name>
    <dbReference type="NCBI Taxonomy" id="2152938"/>
    <lineage>
        <taxon>Bacteria</taxon>
        <taxon>Bacillati</taxon>
        <taxon>Cyanobacteriota</taxon>
        <taxon>Cyanophyceae</taxon>
        <taxon>Nostocales</taxon>
        <taxon>Nodulariaceae</taxon>
        <taxon>Anabaenopsis</taxon>
    </lineage>
</organism>
<dbReference type="RefSeq" id="WP_271733139.1">
    <property type="nucleotide sequence ID" value="NZ_JANQDP010000114.1"/>
</dbReference>
<evidence type="ECO:0000256" key="2">
    <source>
        <dbReference type="RuleBase" id="RU004447"/>
    </source>
</evidence>
<protein>
    <submittedName>
        <fullName evidence="5">Pitrilysin family protein</fullName>
    </submittedName>
</protein>
<evidence type="ECO:0000313" key="6">
    <source>
        <dbReference type="Proteomes" id="UP001212499"/>
    </source>
</evidence>
<dbReference type="Pfam" id="PF00675">
    <property type="entry name" value="Peptidase_M16"/>
    <property type="match status" value="1"/>
</dbReference>
<accession>A0ABT5ART0</accession>
<proteinExistence type="inferred from homology"/>
<dbReference type="InterPro" id="IPR007863">
    <property type="entry name" value="Peptidase_M16_C"/>
</dbReference>
<evidence type="ECO:0000259" key="4">
    <source>
        <dbReference type="Pfam" id="PF05193"/>
    </source>
</evidence>
<evidence type="ECO:0000256" key="1">
    <source>
        <dbReference type="ARBA" id="ARBA00007261"/>
    </source>
</evidence>
<dbReference type="Proteomes" id="UP001212499">
    <property type="component" value="Unassembled WGS sequence"/>
</dbReference>
<dbReference type="PANTHER" id="PTHR11851:SF49">
    <property type="entry name" value="MITOCHONDRIAL-PROCESSING PEPTIDASE SUBUNIT ALPHA"/>
    <property type="match status" value="1"/>
</dbReference>
<feature type="domain" description="Peptidase M16 N-terminal" evidence="3">
    <location>
        <begin position="27"/>
        <end position="168"/>
    </location>
</feature>
<dbReference type="PROSITE" id="PS00143">
    <property type="entry name" value="INSULINASE"/>
    <property type="match status" value="1"/>
</dbReference>
<sequence>MLQELKHNVFPASVLRLDNGLTLIHQELTTTPVVVADVWVRAGAIVEPKPWYGMAHFLEHMIFKGTARLAPGIFDHHIETRGGVSNAATSYDYAHYTLTTAASYVEDTLPHLGELLINAAIPDDEFIRERDVVLEEIRSCNDDPDAIGFQALNQSIYQNHPYGRSVLGSELELMQHSPAAMRCFHRAHYQPQNMTVVVVGGISQQPAWELVNKSFAEFAPPLDCPQAEEIVEPVITGIQRQEICLPRLEQARLIMAWVVPGVKELHTVYGLDLLAVLLSEGRTSRLVHHLREELQLVQEIYCNFSLQRESSLFTITAFLKVEKLYQVENLILSHLNDLQTMGMSERELARIRRLVCNEYAFSTETPNQLTGLYGYYNTIAQAELAVAYPQHIQSFNTQELQKLAKQLLSPDNYAVTILKPVAD</sequence>
<dbReference type="InterPro" id="IPR050361">
    <property type="entry name" value="MPP/UQCRC_Complex"/>
</dbReference>
<dbReference type="InterPro" id="IPR011249">
    <property type="entry name" value="Metalloenz_LuxS/M16"/>
</dbReference>
<dbReference type="InterPro" id="IPR001431">
    <property type="entry name" value="Pept_M16_Zn_BS"/>
</dbReference>
<dbReference type="InterPro" id="IPR011765">
    <property type="entry name" value="Pept_M16_N"/>
</dbReference>
<name>A0ABT5ART0_9CYAN</name>
<dbReference type="SUPFAM" id="SSF63411">
    <property type="entry name" value="LuxS/MPP-like metallohydrolase"/>
    <property type="match status" value="2"/>
</dbReference>
<comment type="caution">
    <text evidence="5">The sequence shown here is derived from an EMBL/GenBank/DDBJ whole genome shotgun (WGS) entry which is preliminary data.</text>
</comment>
<gene>
    <name evidence="5" type="ORF">PN457_10085</name>
</gene>
<reference evidence="5 6" key="1">
    <citation type="submission" date="2023-01" db="EMBL/GenBank/DDBJ databases">
        <title>Genomes from the Australian National Cyanobacteria Reference Collection.</title>
        <authorList>
            <person name="Willis A."/>
            <person name="Lee E.M.F."/>
        </authorList>
    </citation>
    <scope>NUCLEOTIDE SEQUENCE [LARGE SCALE GENOMIC DNA]</scope>
    <source>
        <strain evidence="5 6">CS-1033</strain>
    </source>
</reference>
<keyword evidence="6" id="KW-1185">Reference proteome</keyword>